<organism evidence="1 2">
    <name type="scientific">Athelia psychrophila</name>
    <dbReference type="NCBI Taxonomy" id="1759441"/>
    <lineage>
        <taxon>Eukaryota</taxon>
        <taxon>Fungi</taxon>
        <taxon>Dikarya</taxon>
        <taxon>Basidiomycota</taxon>
        <taxon>Agaricomycotina</taxon>
        <taxon>Agaricomycetes</taxon>
        <taxon>Agaricomycetidae</taxon>
        <taxon>Atheliales</taxon>
        <taxon>Atheliaceae</taxon>
        <taxon>Athelia</taxon>
    </lineage>
</organism>
<name>A0A166T2V2_9AGAM</name>
<accession>A0A166T2V2</accession>
<protein>
    <submittedName>
        <fullName evidence="1">Uncharacterized protein</fullName>
    </submittedName>
</protein>
<dbReference type="AlphaFoldDB" id="A0A166T2V2"/>
<proteinExistence type="predicted"/>
<dbReference type="EMBL" id="KV417495">
    <property type="protein sequence ID" value="KZP30124.1"/>
    <property type="molecule type" value="Genomic_DNA"/>
</dbReference>
<evidence type="ECO:0000313" key="2">
    <source>
        <dbReference type="Proteomes" id="UP000076532"/>
    </source>
</evidence>
<evidence type="ECO:0000313" key="1">
    <source>
        <dbReference type="EMBL" id="KZP30124.1"/>
    </source>
</evidence>
<gene>
    <name evidence="1" type="ORF">FIBSPDRAFT_850841</name>
</gene>
<keyword evidence="2" id="KW-1185">Reference proteome</keyword>
<sequence length="96" mass="11106">MRRIPAFCAYHRGLRVLLHPLRNHGPSPEAVFALLLCLLYRNGAPAHRQIDAMPGPPHAYFLPFPYLPTERGEHHRVHLPRAHLRLRHAGRELFRG</sequence>
<dbReference type="Proteomes" id="UP000076532">
    <property type="component" value="Unassembled WGS sequence"/>
</dbReference>
<reference evidence="1 2" key="1">
    <citation type="journal article" date="2016" name="Mol. Biol. Evol.">
        <title>Comparative Genomics of Early-Diverging Mushroom-Forming Fungi Provides Insights into the Origins of Lignocellulose Decay Capabilities.</title>
        <authorList>
            <person name="Nagy L.G."/>
            <person name="Riley R."/>
            <person name="Tritt A."/>
            <person name="Adam C."/>
            <person name="Daum C."/>
            <person name="Floudas D."/>
            <person name="Sun H."/>
            <person name="Yadav J.S."/>
            <person name="Pangilinan J."/>
            <person name="Larsson K.H."/>
            <person name="Matsuura K."/>
            <person name="Barry K."/>
            <person name="Labutti K."/>
            <person name="Kuo R."/>
            <person name="Ohm R.A."/>
            <person name="Bhattacharya S.S."/>
            <person name="Shirouzu T."/>
            <person name="Yoshinaga Y."/>
            <person name="Martin F.M."/>
            <person name="Grigoriev I.V."/>
            <person name="Hibbett D.S."/>
        </authorList>
    </citation>
    <scope>NUCLEOTIDE SEQUENCE [LARGE SCALE GENOMIC DNA]</scope>
    <source>
        <strain evidence="1 2">CBS 109695</strain>
    </source>
</reference>